<dbReference type="EMBL" id="PP179328">
    <property type="protein sequence ID" value="XAI70852.1"/>
    <property type="molecule type" value="Genomic_DNA"/>
</dbReference>
<dbReference type="GO" id="GO:0003677">
    <property type="term" value="F:DNA binding"/>
    <property type="evidence" value="ECO:0007669"/>
    <property type="project" value="InterPro"/>
</dbReference>
<gene>
    <name evidence="4" type="ORF">Orisa02_00051</name>
</gene>
<dbReference type="SUPFAM" id="SSF53335">
    <property type="entry name" value="S-adenosyl-L-methionine-dependent methyltransferases"/>
    <property type="match status" value="1"/>
</dbReference>
<dbReference type="InterPro" id="IPR001091">
    <property type="entry name" value="RM_Methyltransferase"/>
</dbReference>
<keyword evidence="2" id="KW-0808">Transferase</keyword>
<protein>
    <submittedName>
        <fullName evidence="4">DNA methyltransferase</fullName>
    </submittedName>
</protein>
<organism evidence="4">
    <name type="scientific">Pseudomonas phage Orisa02</name>
    <dbReference type="NCBI Taxonomy" id="3138543"/>
    <lineage>
        <taxon>Viruses</taxon>
    </lineage>
</organism>
<evidence type="ECO:0000259" key="3">
    <source>
        <dbReference type="Pfam" id="PF01555"/>
    </source>
</evidence>
<evidence type="ECO:0000256" key="2">
    <source>
        <dbReference type="ARBA" id="ARBA00022679"/>
    </source>
</evidence>
<dbReference type="Gene3D" id="3.40.50.150">
    <property type="entry name" value="Vaccinia Virus protein VP39"/>
    <property type="match status" value="1"/>
</dbReference>
<accession>A0AAU6W2R6</accession>
<dbReference type="InterPro" id="IPR029063">
    <property type="entry name" value="SAM-dependent_MTases_sf"/>
</dbReference>
<dbReference type="Pfam" id="PF01555">
    <property type="entry name" value="N6_N4_Mtase"/>
    <property type="match status" value="1"/>
</dbReference>
<dbReference type="GO" id="GO:0008170">
    <property type="term" value="F:N-methyltransferase activity"/>
    <property type="evidence" value="ECO:0007669"/>
    <property type="project" value="InterPro"/>
</dbReference>
<keyword evidence="1 4" id="KW-0489">Methyltransferase</keyword>
<feature type="domain" description="DNA methylase N-4/N-6" evidence="3">
    <location>
        <begin position="49"/>
        <end position="233"/>
    </location>
</feature>
<evidence type="ECO:0000313" key="4">
    <source>
        <dbReference type="EMBL" id="XAI70852.1"/>
    </source>
</evidence>
<dbReference type="GO" id="GO:0032259">
    <property type="term" value="P:methylation"/>
    <property type="evidence" value="ECO:0007669"/>
    <property type="project" value="UniProtKB-KW"/>
</dbReference>
<name>A0AAU6W2R6_9VIRU</name>
<evidence type="ECO:0000256" key="1">
    <source>
        <dbReference type="ARBA" id="ARBA00022603"/>
    </source>
</evidence>
<reference evidence="4" key="1">
    <citation type="journal article" date="2024" name="J. Gen. Virol.">
        <title>Novel phages of Pseudomonas syringae unveil numerous potential auxiliary metabolic genes.</title>
        <authorList>
            <person name="Feltin C."/>
            <person name="Garneau J.R."/>
            <person name="Morris C.E."/>
            <person name="Berard A."/>
            <person name="Torres-Barcelo C."/>
        </authorList>
    </citation>
    <scope>NUCLEOTIDE SEQUENCE</scope>
</reference>
<sequence length="244" mass="27450">MSEFQLMKGDCLELMKSIPDASVDMVLADLPYGKTQCAWDVVIPFAPLWAQYLRIAKPGAAIVLCAAQPFASLVVASNTADYRYEWIWEKGNATGFLNAKRQPLRAHESAQIFYRRQPTYNPQMTTGHQRRTAKRKTVNSECYGKALSLTEYDSTERYPRSVQFFSSDKQTANYHPTQKPVAWMEFLIRTYTNEGDAVLDNTMGSGTTGVACINAGRKFIGIEMDNKYFQVAKARIEAATLKVA</sequence>
<dbReference type="PRINTS" id="PR00508">
    <property type="entry name" value="S21N4MTFRASE"/>
</dbReference>
<dbReference type="InterPro" id="IPR002941">
    <property type="entry name" value="DNA_methylase_N4/N6"/>
</dbReference>
<proteinExistence type="predicted"/>